<dbReference type="KEGG" id="eus:EUTSA_v10026548mg"/>
<keyword evidence="2" id="KW-1185">Reference proteome</keyword>
<protein>
    <submittedName>
        <fullName evidence="1">Uncharacterized protein</fullName>
    </submittedName>
</protein>
<dbReference type="OrthoDB" id="1107334at2759"/>
<organism evidence="1 2">
    <name type="scientific">Eutrema salsugineum</name>
    <name type="common">Saltwater cress</name>
    <name type="synonym">Sisymbrium salsugineum</name>
    <dbReference type="NCBI Taxonomy" id="72664"/>
    <lineage>
        <taxon>Eukaryota</taxon>
        <taxon>Viridiplantae</taxon>
        <taxon>Streptophyta</taxon>
        <taxon>Embryophyta</taxon>
        <taxon>Tracheophyta</taxon>
        <taxon>Spermatophyta</taxon>
        <taxon>Magnoliopsida</taxon>
        <taxon>eudicotyledons</taxon>
        <taxon>Gunneridae</taxon>
        <taxon>Pentapetalae</taxon>
        <taxon>rosids</taxon>
        <taxon>malvids</taxon>
        <taxon>Brassicales</taxon>
        <taxon>Brassicaceae</taxon>
        <taxon>Eutremeae</taxon>
        <taxon>Eutrema</taxon>
    </lineage>
</organism>
<dbReference type="EMBL" id="KI517384">
    <property type="protein sequence ID" value="ESQ53191.1"/>
    <property type="molecule type" value="Genomic_DNA"/>
</dbReference>
<sequence>MIKPFQMEMIGSSGETGIAFSETEMEAAEQLVQLSEDDTMSCSSGTGWSVCGCGCGGCEGGCNTKRQEDVVSSEIHDMAVKGQNDGVRKMNKNVSDGRSFVKAMMGTKTIMRNKKKKFRSLASIYRATKEIARD</sequence>
<dbReference type="Proteomes" id="UP000030689">
    <property type="component" value="Unassembled WGS sequence"/>
</dbReference>
<dbReference type="Gramene" id="ESQ53191">
    <property type="protein sequence ID" value="ESQ53191"/>
    <property type="gene ID" value="EUTSA_v10026548mg"/>
</dbReference>
<proteinExistence type="predicted"/>
<dbReference type="STRING" id="72664.V4P1J5"/>
<evidence type="ECO:0000313" key="2">
    <source>
        <dbReference type="Proteomes" id="UP000030689"/>
    </source>
</evidence>
<name>V4P1J5_EUTSA</name>
<dbReference type="AlphaFoldDB" id="V4P1J5"/>
<dbReference type="OMA" id="GTGWSVC"/>
<reference evidence="1 2" key="1">
    <citation type="journal article" date="2013" name="Front. Plant Sci.">
        <title>The Reference Genome of the Halophytic Plant Eutrema salsugineum.</title>
        <authorList>
            <person name="Yang R."/>
            <person name="Jarvis D.E."/>
            <person name="Chen H."/>
            <person name="Beilstein M.A."/>
            <person name="Grimwood J."/>
            <person name="Jenkins J."/>
            <person name="Shu S."/>
            <person name="Prochnik S."/>
            <person name="Xin M."/>
            <person name="Ma C."/>
            <person name="Schmutz J."/>
            <person name="Wing R.A."/>
            <person name="Mitchell-Olds T."/>
            <person name="Schumaker K.S."/>
            <person name="Wang X."/>
        </authorList>
    </citation>
    <scope>NUCLEOTIDE SEQUENCE [LARGE SCALE GENOMIC DNA]</scope>
</reference>
<dbReference type="PANTHER" id="PTHR35167:SF3">
    <property type="entry name" value="OS05G0216466 PROTEIN"/>
    <property type="match status" value="1"/>
</dbReference>
<gene>
    <name evidence="1" type="ORF">EUTSA_v10026548mg</name>
</gene>
<accession>V4P1J5</accession>
<evidence type="ECO:0000313" key="1">
    <source>
        <dbReference type="EMBL" id="ESQ53191.1"/>
    </source>
</evidence>
<dbReference type="PANTHER" id="PTHR35167">
    <property type="entry name" value="OS05G0216466 PROTEIN"/>
    <property type="match status" value="1"/>
</dbReference>